<name>A0A4U1JAT3_9BACT</name>
<sequence>MHSEGAVNLRRTRGPSSVSAMTSRPQIPRHFANGIREIPSFAASLPFWWPRHTVSRSRVVVGHAIPQRPKNRTCRRFRSRGAPTNETKNPPSPFATSLRRIHHFRVKLDGDSMCVASPRGAQGLQASRKGCRKGLDKRDGRLVYDLANVLPGAAPMTTPLLVSTLMKSPVLSVTPDTLVDEAYLLLASRRISSAPVVDDTGKALGVVSLTDLLRIGRLQPASLAGIQPIDLPTEPVSDHMHKGVLTVSPNAPVTAAARIMADEHVHRVYVEQEGKLIGVFSIEEVLSSVRALRLEAPIGDVMTKPVISLPLTATIADATSRLDRAQVTGVVIVDEYRHPVGVFTQVEALAARSFAPETKVEDVMNYGILTQHVKTPLYRAAAHAFESRARRVLVLENGELVGLITGLDFARMLARS</sequence>
<feature type="domain" description="CBS" evidence="4">
    <location>
        <begin position="302"/>
        <end position="360"/>
    </location>
</feature>
<proteinExistence type="predicted"/>
<dbReference type="PROSITE" id="PS51371">
    <property type="entry name" value="CBS"/>
    <property type="match status" value="3"/>
</dbReference>
<dbReference type="Pfam" id="PF00571">
    <property type="entry name" value="CBS"/>
    <property type="match status" value="4"/>
</dbReference>
<dbReference type="InterPro" id="IPR051257">
    <property type="entry name" value="Diverse_CBS-Domain"/>
</dbReference>
<dbReference type="PANTHER" id="PTHR43080:SF2">
    <property type="entry name" value="CBS DOMAIN-CONTAINING PROTEIN"/>
    <property type="match status" value="1"/>
</dbReference>
<evidence type="ECO:0000256" key="3">
    <source>
        <dbReference type="SAM" id="MobiDB-lite"/>
    </source>
</evidence>
<feature type="domain" description="CBS" evidence="4">
    <location>
        <begin position="166"/>
        <end position="223"/>
    </location>
</feature>
<dbReference type="SUPFAM" id="SSF54631">
    <property type="entry name" value="CBS-domain pair"/>
    <property type="match status" value="2"/>
</dbReference>
<evidence type="ECO:0000256" key="1">
    <source>
        <dbReference type="ARBA" id="ARBA00023122"/>
    </source>
</evidence>
<evidence type="ECO:0000256" key="2">
    <source>
        <dbReference type="PROSITE-ProRule" id="PRU00703"/>
    </source>
</evidence>
<feature type="compositionally biased region" description="Polar residues" evidence="3">
    <location>
        <begin position="14"/>
        <end position="24"/>
    </location>
</feature>
<feature type="compositionally biased region" description="Basic residues" evidence="3">
    <location>
        <begin position="69"/>
        <end position="79"/>
    </location>
</feature>
<keyword evidence="6" id="KW-1185">Reference proteome</keyword>
<dbReference type="OrthoDB" id="5502843at2"/>
<dbReference type="InterPro" id="IPR046342">
    <property type="entry name" value="CBS_dom_sf"/>
</dbReference>
<feature type="region of interest" description="Disordered" evidence="3">
    <location>
        <begin position="1"/>
        <end position="24"/>
    </location>
</feature>
<accession>A0A4U1JAT3</accession>
<protein>
    <submittedName>
        <fullName evidence="5">CBS domain-containing protein</fullName>
    </submittedName>
</protein>
<comment type="caution">
    <text evidence="5">The sequence shown here is derived from an EMBL/GenBank/DDBJ whole genome shotgun (WGS) entry which is preliminary data.</text>
</comment>
<evidence type="ECO:0000313" key="6">
    <source>
        <dbReference type="Proteomes" id="UP000309215"/>
    </source>
</evidence>
<evidence type="ECO:0000313" key="5">
    <source>
        <dbReference type="EMBL" id="TKD06447.1"/>
    </source>
</evidence>
<dbReference type="PANTHER" id="PTHR43080">
    <property type="entry name" value="CBS DOMAIN-CONTAINING PROTEIN CBSX3, MITOCHONDRIAL"/>
    <property type="match status" value="1"/>
</dbReference>
<dbReference type="Gene3D" id="3.10.580.10">
    <property type="entry name" value="CBS-domain"/>
    <property type="match status" value="2"/>
</dbReference>
<gene>
    <name evidence="5" type="ORF">E8A74_19715</name>
</gene>
<dbReference type="CDD" id="cd02205">
    <property type="entry name" value="CBS_pair_SF"/>
    <property type="match status" value="1"/>
</dbReference>
<dbReference type="SMART" id="SM00116">
    <property type="entry name" value="CBS"/>
    <property type="match status" value="4"/>
</dbReference>
<reference evidence="5 6" key="1">
    <citation type="submission" date="2019-04" db="EMBL/GenBank/DDBJ databases">
        <authorList>
            <person name="Li Y."/>
            <person name="Wang J."/>
        </authorList>
    </citation>
    <scope>NUCLEOTIDE SEQUENCE [LARGE SCALE GENOMIC DNA]</scope>
    <source>
        <strain evidence="5 6">DSM 14668</strain>
    </source>
</reference>
<dbReference type="EMBL" id="SSMQ01000019">
    <property type="protein sequence ID" value="TKD06447.1"/>
    <property type="molecule type" value="Genomic_DNA"/>
</dbReference>
<dbReference type="AlphaFoldDB" id="A0A4U1JAT3"/>
<keyword evidence="1 2" id="KW-0129">CBS domain</keyword>
<feature type="domain" description="CBS" evidence="4">
    <location>
        <begin position="240"/>
        <end position="301"/>
    </location>
</feature>
<dbReference type="InterPro" id="IPR000644">
    <property type="entry name" value="CBS_dom"/>
</dbReference>
<organism evidence="5 6">
    <name type="scientific">Polyangium fumosum</name>
    <dbReference type="NCBI Taxonomy" id="889272"/>
    <lineage>
        <taxon>Bacteria</taxon>
        <taxon>Pseudomonadati</taxon>
        <taxon>Myxococcota</taxon>
        <taxon>Polyangia</taxon>
        <taxon>Polyangiales</taxon>
        <taxon>Polyangiaceae</taxon>
        <taxon>Polyangium</taxon>
    </lineage>
</organism>
<evidence type="ECO:0000259" key="4">
    <source>
        <dbReference type="PROSITE" id="PS51371"/>
    </source>
</evidence>
<feature type="region of interest" description="Disordered" evidence="3">
    <location>
        <begin position="67"/>
        <end position="95"/>
    </location>
</feature>
<dbReference type="Proteomes" id="UP000309215">
    <property type="component" value="Unassembled WGS sequence"/>
</dbReference>